<evidence type="ECO:0000313" key="3">
    <source>
        <dbReference type="Proteomes" id="UP001276902"/>
    </source>
</evidence>
<organism evidence="2 3">
    <name type="scientific">Dielma fastidiosa</name>
    <dbReference type="NCBI Taxonomy" id="1034346"/>
    <lineage>
        <taxon>Bacteria</taxon>
        <taxon>Bacillati</taxon>
        <taxon>Bacillota</taxon>
        <taxon>Erysipelotrichia</taxon>
        <taxon>Erysipelotrichales</taxon>
        <taxon>Erysipelotrichaceae</taxon>
        <taxon>Dielma</taxon>
    </lineage>
</organism>
<dbReference type="Pfam" id="PF12682">
    <property type="entry name" value="Flavodoxin_4"/>
    <property type="match status" value="1"/>
</dbReference>
<proteinExistence type="predicted"/>
<dbReference type="Proteomes" id="UP001276902">
    <property type="component" value="Unassembled WGS sequence"/>
</dbReference>
<dbReference type="SUPFAM" id="SSF52218">
    <property type="entry name" value="Flavoproteins"/>
    <property type="match status" value="1"/>
</dbReference>
<protein>
    <submittedName>
        <fullName evidence="2">Flavodoxin</fullName>
    </submittedName>
</protein>
<evidence type="ECO:0000259" key="1">
    <source>
        <dbReference type="Pfam" id="PF12682"/>
    </source>
</evidence>
<dbReference type="PANTHER" id="PTHR39201:SF1">
    <property type="entry name" value="FLAVODOXIN-LIKE DOMAIN-CONTAINING PROTEIN"/>
    <property type="match status" value="1"/>
</dbReference>
<sequence>MKTLIAYFSRSGSNYVSGSIVNLPIGNTVIAAKKIAALTEGELFEIKAVYAYPENYDACTREAQHELQSHARPQLASDIPNVSDYDLIYIGYPNWWGTAPMALFTFLEGADFTNKIIMPFCTHEGSGMGHSEADIKKACPKAKVIKGLAIRGSDVNKADAVIREWIR</sequence>
<dbReference type="Gene3D" id="3.40.50.360">
    <property type="match status" value="1"/>
</dbReference>
<dbReference type="GO" id="GO:0016651">
    <property type="term" value="F:oxidoreductase activity, acting on NAD(P)H"/>
    <property type="evidence" value="ECO:0007669"/>
    <property type="project" value="UniProtKB-ARBA"/>
</dbReference>
<accession>A0AB35UI55</accession>
<dbReference type="PANTHER" id="PTHR39201">
    <property type="entry name" value="EXPORTED PROTEIN-RELATED"/>
    <property type="match status" value="1"/>
</dbReference>
<gene>
    <name evidence="2" type="ORF">MQE39_05375</name>
</gene>
<dbReference type="EMBL" id="JALDAW010000011">
    <property type="protein sequence ID" value="MDY5167553.1"/>
    <property type="molecule type" value="Genomic_DNA"/>
</dbReference>
<dbReference type="InterPro" id="IPR029039">
    <property type="entry name" value="Flavoprotein-like_sf"/>
</dbReference>
<reference evidence="2" key="1">
    <citation type="submission" date="2022-03" db="EMBL/GenBank/DDBJ databases">
        <title>First case of bacteraemia caused by Dielma fastidiosa in a patient hospitalised with diverticulitis.</title>
        <authorList>
            <person name="Forman-Ankjaer B."/>
            <person name="Hvid-Jensen F."/>
            <person name="Kobel C.M."/>
            <person name="Greve T."/>
        </authorList>
    </citation>
    <scope>NUCLEOTIDE SEQUENCE</scope>
    <source>
        <strain evidence="2">AUH_DF_2021</strain>
    </source>
</reference>
<dbReference type="RefSeq" id="WP_320883245.1">
    <property type="nucleotide sequence ID" value="NZ_BAABZA010000001.1"/>
</dbReference>
<dbReference type="GO" id="GO:0010181">
    <property type="term" value="F:FMN binding"/>
    <property type="evidence" value="ECO:0007669"/>
    <property type="project" value="InterPro"/>
</dbReference>
<name>A0AB35UI55_9FIRM</name>
<feature type="domain" description="Flavodoxin-like" evidence="1">
    <location>
        <begin position="26"/>
        <end position="156"/>
    </location>
</feature>
<dbReference type="AlphaFoldDB" id="A0AB35UI55"/>
<comment type="caution">
    <text evidence="2">The sequence shown here is derived from an EMBL/GenBank/DDBJ whole genome shotgun (WGS) entry which is preliminary data.</text>
</comment>
<dbReference type="InterPro" id="IPR008254">
    <property type="entry name" value="Flavodoxin/NO_synth"/>
</dbReference>
<evidence type="ECO:0000313" key="2">
    <source>
        <dbReference type="EMBL" id="MDY5167553.1"/>
    </source>
</evidence>